<proteinExistence type="inferred from homology"/>
<organism evidence="8 9">
    <name type="scientific">Trichlorobacter ammonificans</name>
    <dbReference type="NCBI Taxonomy" id="2916410"/>
    <lineage>
        <taxon>Bacteria</taxon>
        <taxon>Pseudomonadati</taxon>
        <taxon>Thermodesulfobacteriota</taxon>
        <taxon>Desulfuromonadia</taxon>
        <taxon>Geobacterales</taxon>
        <taxon>Geobacteraceae</taxon>
        <taxon>Trichlorobacter</taxon>
    </lineage>
</organism>
<keyword evidence="4" id="KW-0805">Transcription regulation</keyword>
<evidence type="ECO:0000313" key="9">
    <source>
        <dbReference type="Proteomes" id="UP001295463"/>
    </source>
</evidence>
<dbReference type="SUPFAM" id="SSF50118">
    <property type="entry name" value="Cell growth inhibitor/plasmid maintenance toxic component"/>
    <property type="match status" value="1"/>
</dbReference>
<keyword evidence="9" id="KW-1185">Reference proteome</keyword>
<dbReference type="InterPro" id="IPR002712">
    <property type="entry name" value="CcdB"/>
</dbReference>
<evidence type="ECO:0000256" key="4">
    <source>
        <dbReference type="ARBA" id="ARBA00023015"/>
    </source>
</evidence>
<evidence type="ECO:0000256" key="2">
    <source>
        <dbReference type="ARBA" id="ARBA00015075"/>
    </source>
</evidence>
<evidence type="ECO:0000256" key="1">
    <source>
        <dbReference type="ARBA" id="ARBA00005230"/>
    </source>
</evidence>
<keyword evidence="3" id="KW-0678">Repressor</keyword>
<reference evidence="8 9" key="1">
    <citation type="submission" date="2022-03" db="EMBL/GenBank/DDBJ databases">
        <authorList>
            <person name="Koch H."/>
        </authorList>
    </citation>
    <scope>NUCLEOTIDE SEQUENCE [LARGE SCALE GENOMIC DNA]</scope>
    <source>
        <strain evidence="8 9">G1</strain>
    </source>
</reference>
<dbReference type="EMBL" id="OW150024">
    <property type="protein sequence ID" value="CAH2031820.1"/>
    <property type="molecule type" value="Genomic_DNA"/>
</dbReference>
<dbReference type="Gene3D" id="2.30.30.110">
    <property type="match status" value="1"/>
</dbReference>
<sequence length="40" mass="4325">MLSTAELAGFAVGSLGERVGTLKEHRQEIIAVLDFLFTGF</sequence>
<dbReference type="RefSeq" id="WP_305732615.1">
    <property type="nucleotide sequence ID" value="NZ_OW150024.1"/>
</dbReference>
<protein>
    <recommendedName>
        <fullName evidence="2">Toxin CcdB</fullName>
    </recommendedName>
    <alternativeName>
        <fullName evidence="7">Cytotoxic protein CcdB</fullName>
    </alternativeName>
    <alternativeName>
        <fullName evidence="6">Protein LetD</fullName>
    </alternativeName>
</protein>
<evidence type="ECO:0000256" key="7">
    <source>
        <dbReference type="ARBA" id="ARBA00033135"/>
    </source>
</evidence>
<gene>
    <name evidence="8" type="ORF">GEAMG1_1985</name>
</gene>
<evidence type="ECO:0000256" key="5">
    <source>
        <dbReference type="ARBA" id="ARBA00023163"/>
    </source>
</evidence>
<dbReference type="Pfam" id="PF01845">
    <property type="entry name" value="CcdB"/>
    <property type="match status" value="1"/>
</dbReference>
<keyword evidence="5" id="KW-0804">Transcription</keyword>
<name>A0ABN8HJN2_9BACT</name>
<dbReference type="Proteomes" id="UP001295463">
    <property type="component" value="Chromosome"/>
</dbReference>
<dbReference type="InterPro" id="IPR011067">
    <property type="entry name" value="Plasmid_toxin/cell-grow_inhib"/>
</dbReference>
<comment type="similarity">
    <text evidence="1">Belongs to the CcdB toxin family.</text>
</comment>
<evidence type="ECO:0000256" key="6">
    <source>
        <dbReference type="ARBA" id="ARBA00029628"/>
    </source>
</evidence>
<evidence type="ECO:0000313" key="8">
    <source>
        <dbReference type="EMBL" id="CAH2031820.1"/>
    </source>
</evidence>
<evidence type="ECO:0000256" key="3">
    <source>
        <dbReference type="ARBA" id="ARBA00022491"/>
    </source>
</evidence>
<accession>A0ABN8HJN2</accession>